<feature type="compositionally biased region" description="Basic and acidic residues" evidence="2">
    <location>
        <begin position="254"/>
        <end position="277"/>
    </location>
</feature>
<protein>
    <submittedName>
        <fullName evidence="4">Uncharacterized protein</fullName>
    </submittedName>
</protein>
<organism evidence="4 5">
    <name type="scientific">Triparma strigata</name>
    <dbReference type="NCBI Taxonomy" id="1606541"/>
    <lineage>
        <taxon>Eukaryota</taxon>
        <taxon>Sar</taxon>
        <taxon>Stramenopiles</taxon>
        <taxon>Ochrophyta</taxon>
        <taxon>Bolidophyceae</taxon>
        <taxon>Parmales</taxon>
        <taxon>Triparmaceae</taxon>
        <taxon>Triparma</taxon>
    </lineage>
</organism>
<comment type="caution">
    <text evidence="4">The sequence shown here is derived from an EMBL/GenBank/DDBJ whole genome shotgun (WGS) entry which is preliminary data.</text>
</comment>
<reference evidence="5" key="1">
    <citation type="journal article" date="2023" name="Commun. Biol.">
        <title>Genome analysis of Parmales, the sister group of diatoms, reveals the evolutionary specialization of diatoms from phago-mixotrophs to photoautotrophs.</title>
        <authorList>
            <person name="Ban H."/>
            <person name="Sato S."/>
            <person name="Yoshikawa S."/>
            <person name="Yamada K."/>
            <person name="Nakamura Y."/>
            <person name="Ichinomiya M."/>
            <person name="Sato N."/>
            <person name="Blanc-Mathieu R."/>
            <person name="Endo H."/>
            <person name="Kuwata A."/>
            <person name="Ogata H."/>
        </authorList>
    </citation>
    <scope>NUCLEOTIDE SEQUENCE [LARGE SCALE GENOMIC DNA]</scope>
    <source>
        <strain evidence="5">NIES 3701</strain>
    </source>
</reference>
<sequence length="290" mass="33232">MRTSSLSLAGILLVGLLVIGSSLQGALSRAPASSTGTFRRSQIVRKRRIPIPFVPRKLFYPHPVTGELVVLDEYIQALEDKLAESQTQISALSSKLMYFRGKFKVFTRNTNTAAQTKAKQYLDKISKCERMIEELNSRLKTSEQDKERETKETEELRTMISKNEELVKEIKAKVMEVYKEELQQVRDEMAGLVDKKVSEERLKFQKDMEKLRKQKDSEIASILAEKDAVISKERSKVVKVLTALQEAEVKKQEVEAIRRKSPRKKENTVKAGRSNEVKKRRVVNKSFSLI</sequence>
<gene>
    <name evidence="4" type="ORF">TrST_g11917</name>
</gene>
<name>A0A9W7BKD7_9STRA</name>
<dbReference type="OrthoDB" id="199842at2759"/>
<accession>A0A9W7BKD7</accession>
<dbReference type="Proteomes" id="UP001165085">
    <property type="component" value="Unassembled WGS sequence"/>
</dbReference>
<feature type="signal peptide" evidence="3">
    <location>
        <begin position="1"/>
        <end position="28"/>
    </location>
</feature>
<dbReference type="AlphaFoldDB" id="A0A9W7BKD7"/>
<evidence type="ECO:0000256" key="2">
    <source>
        <dbReference type="SAM" id="MobiDB-lite"/>
    </source>
</evidence>
<dbReference type="EMBL" id="BRXY01000394">
    <property type="protein sequence ID" value="GMH92031.1"/>
    <property type="molecule type" value="Genomic_DNA"/>
</dbReference>
<evidence type="ECO:0000256" key="1">
    <source>
        <dbReference type="SAM" id="Coils"/>
    </source>
</evidence>
<evidence type="ECO:0000313" key="4">
    <source>
        <dbReference type="EMBL" id="GMH92031.1"/>
    </source>
</evidence>
<evidence type="ECO:0000313" key="5">
    <source>
        <dbReference type="Proteomes" id="UP001165085"/>
    </source>
</evidence>
<proteinExistence type="predicted"/>
<keyword evidence="1" id="KW-0175">Coiled coil</keyword>
<keyword evidence="3" id="KW-0732">Signal</keyword>
<feature type="region of interest" description="Disordered" evidence="2">
    <location>
        <begin position="254"/>
        <end position="290"/>
    </location>
</feature>
<feature type="chain" id="PRO_5040853471" evidence="3">
    <location>
        <begin position="29"/>
        <end position="290"/>
    </location>
</feature>
<evidence type="ECO:0000256" key="3">
    <source>
        <dbReference type="SAM" id="SignalP"/>
    </source>
</evidence>
<keyword evidence="5" id="KW-1185">Reference proteome</keyword>
<feature type="coiled-coil region" evidence="1">
    <location>
        <begin position="75"/>
        <end position="195"/>
    </location>
</feature>